<dbReference type="AlphaFoldDB" id="A0A344L505"/>
<accession>A0A344L505</accession>
<keyword evidence="2" id="KW-0560">Oxidoreductase</keyword>
<dbReference type="SUPFAM" id="SSF51735">
    <property type="entry name" value="NAD(P)-binding Rossmann-fold domains"/>
    <property type="match status" value="1"/>
</dbReference>
<evidence type="ECO:0000259" key="3">
    <source>
        <dbReference type="Pfam" id="PF03446"/>
    </source>
</evidence>
<dbReference type="Gene3D" id="3.40.50.720">
    <property type="entry name" value="NAD(P)-binding Rossmann-like Domain"/>
    <property type="match status" value="1"/>
</dbReference>
<dbReference type="Pfam" id="PF21761">
    <property type="entry name" value="RedAm-like_C"/>
    <property type="match status" value="1"/>
</dbReference>
<dbReference type="RefSeq" id="WP_113692373.1">
    <property type="nucleotide sequence ID" value="NZ_CP015163.1"/>
</dbReference>
<reference evidence="5 6" key="1">
    <citation type="submission" date="2016-04" db="EMBL/GenBank/DDBJ databases">
        <title>Complete genome sequence and analysis of deep-sea sediment isolate, Amycolatopsis sp. WP1.</title>
        <authorList>
            <person name="Wang H."/>
            <person name="Chen S."/>
            <person name="Wu Q."/>
        </authorList>
    </citation>
    <scope>NUCLEOTIDE SEQUENCE [LARGE SCALE GENOMIC DNA]</scope>
    <source>
        <strain evidence="5 6">WP1</strain>
    </source>
</reference>
<dbReference type="InterPro" id="IPR013328">
    <property type="entry name" value="6PGD_dom2"/>
</dbReference>
<evidence type="ECO:0000256" key="2">
    <source>
        <dbReference type="ARBA" id="ARBA00023002"/>
    </source>
</evidence>
<comment type="similarity">
    <text evidence="1">Belongs to the HIBADH-related family.</text>
</comment>
<dbReference type="EMBL" id="CP015163">
    <property type="protein sequence ID" value="AXB43129.1"/>
    <property type="molecule type" value="Genomic_DNA"/>
</dbReference>
<dbReference type="PIRSF" id="PIRSF000103">
    <property type="entry name" value="HIBADH"/>
    <property type="match status" value="1"/>
</dbReference>
<evidence type="ECO:0000313" key="5">
    <source>
        <dbReference type="EMBL" id="AXB43129.1"/>
    </source>
</evidence>
<dbReference type="OrthoDB" id="9135493at2"/>
<dbReference type="Proteomes" id="UP000250434">
    <property type="component" value="Chromosome"/>
</dbReference>
<feature type="domain" description="NADPH-dependent reductive aminase-like C-terminal" evidence="4">
    <location>
        <begin position="163"/>
        <end position="289"/>
    </location>
</feature>
<dbReference type="PANTHER" id="PTHR43580">
    <property type="entry name" value="OXIDOREDUCTASE GLYR1-RELATED"/>
    <property type="match status" value="1"/>
</dbReference>
<organism evidence="5 6">
    <name type="scientific">Amycolatopsis albispora</name>
    <dbReference type="NCBI Taxonomy" id="1804986"/>
    <lineage>
        <taxon>Bacteria</taxon>
        <taxon>Bacillati</taxon>
        <taxon>Actinomycetota</taxon>
        <taxon>Actinomycetes</taxon>
        <taxon>Pseudonocardiales</taxon>
        <taxon>Pseudonocardiaceae</taxon>
        <taxon>Amycolatopsis</taxon>
    </lineage>
</organism>
<proteinExistence type="inferred from homology"/>
<dbReference type="Pfam" id="PF03446">
    <property type="entry name" value="NAD_binding_2"/>
    <property type="match status" value="1"/>
</dbReference>
<dbReference type="KEGG" id="aab:A4R43_11685"/>
<dbReference type="Gene3D" id="1.10.1040.10">
    <property type="entry name" value="N-(1-d-carboxylethyl)-l-norvaline Dehydrogenase, domain 2"/>
    <property type="match status" value="1"/>
</dbReference>
<sequence length="291" mass="31163">MTNNPTPVTFIGLGPMGQAMVRVLLTGGHPVTVWNRTASRADGVVAAGAKRADSAADAVAENELVILSLTDYQAMYDILGPLGDVLKGRVVVNLSSDTPSRTREAAEWLAERGAELIAGGVMVPAEMVGQEGSYVFYSGPEAVFERFRDTLALIGRTDHLGADHALAQLFYQAQLDIFLTSLSAYLHANALLEAHGVPAERFWPYAESNFNTIAPIIGEAPGHIDSGEHPGDEANAKMMGATADHIVQASYEAGIDTGLPRAVKDQYDRAIAAGDGAKSWTSLFEQLRRRR</sequence>
<dbReference type="GO" id="GO:0016491">
    <property type="term" value="F:oxidoreductase activity"/>
    <property type="evidence" value="ECO:0007669"/>
    <property type="project" value="UniProtKB-KW"/>
</dbReference>
<dbReference type="InterPro" id="IPR051265">
    <property type="entry name" value="HIBADH-related_NP60_sf"/>
</dbReference>
<protein>
    <submittedName>
        <fullName evidence="5">6-phosphogluconate dehydrogenase</fullName>
    </submittedName>
</protein>
<dbReference type="PANTHER" id="PTHR43580:SF2">
    <property type="entry name" value="CYTOKINE-LIKE NUCLEAR FACTOR N-PAC"/>
    <property type="match status" value="1"/>
</dbReference>
<evidence type="ECO:0000259" key="4">
    <source>
        <dbReference type="Pfam" id="PF21761"/>
    </source>
</evidence>
<name>A0A344L505_9PSEU</name>
<evidence type="ECO:0000313" key="6">
    <source>
        <dbReference type="Proteomes" id="UP000250434"/>
    </source>
</evidence>
<dbReference type="InterPro" id="IPR036291">
    <property type="entry name" value="NAD(P)-bd_dom_sf"/>
</dbReference>
<keyword evidence="6" id="KW-1185">Reference proteome</keyword>
<dbReference type="InterPro" id="IPR015815">
    <property type="entry name" value="HIBADH-related"/>
</dbReference>
<evidence type="ECO:0000256" key="1">
    <source>
        <dbReference type="ARBA" id="ARBA00009080"/>
    </source>
</evidence>
<dbReference type="InterPro" id="IPR006115">
    <property type="entry name" value="6PGDH_NADP-bd"/>
</dbReference>
<gene>
    <name evidence="5" type="ORF">A4R43_11685</name>
</gene>
<feature type="domain" description="6-phosphogluconate dehydrogenase NADP-binding" evidence="3">
    <location>
        <begin position="8"/>
        <end position="156"/>
    </location>
</feature>
<dbReference type="InterPro" id="IPR048666">
    <property type="entry name" value="RedAm-like_C"/>
</dbReference>
<dbReference type="GO" id="GO:0050661">
    <property type="term" value="F:NADP binding"/>
    <property type="evidence" value="ECO:0007669"/>
    <property type="project" value="InterPro"/>
</dbReference>